<evidence type="ECO:0000313" key="4">
    <source>
        <dbReference type="Proteomes" id="UP000051054"/>
    </source>
</evidence>
<evidence type="ECO:0000313" key="3">
    <source>
        <dbReference type="EMBL" id="KRM19216.1"/>
    </source>
</evidence>
<dbReference type="PANTHER" id="PTHR39161:SF1">
    <property type="entry name" value="ADAPTER PROTEIN MECA 1"/>
    <property type="match status" value="1"/>
</dbReference>
<accession>A0A0R1WMV6</accession>
<feature type="compositionally biased region" description="Acidic residues" evidence="2">
    <location>
        <begin position="106"/>
        <end position="117"/>
    </location>
</feature>
<comment type="caution">
    <text evidence="3">The sequence shown here is derived from an EMBL/GenBank/DDBJ whole genome shotgun (WGS) entry which is preliminary data.</text>
</comment>
<dbReference type="RefSeq" id="WP_056938367.1">
    <property type="nucleotide sequence ID" value="NZ_AZGD01000081.1"/>
</dbReference>
<dbReference type="EMBL" id="AZGD01000081">
    <property type="protein sequence ID" value="KRM19216.1"/>
    <property type="molecule type" value="Genomic_DNA"/>
</dbReference>
<proteinExistence type="inferred from homology"/>
<dbReference type="InterPro" id="IPR008681">
    <property type="entry name" value="Neg-reg_MecA"/>
</dbReference>
<dbReference type="PANTHER" id="PTHR39161">
    <property type="entry name" value="ADAPTER PROTEIN MECA"/>
    <property type="match status" value="1"/>
</dbReference>
<dbReference type="Proteomes" id="UP000051054">
    <property type="component" value="Unassembled WGS sequence"/>
</dbReference>
<dbReference type="AlphaFoldDB" id="A0A0R1WMV6"/>
<comment type="similarity">
    <text evidence="1">Belongs to the MecA family.</text>
</comment>
<dbReference type="PATRIC" id="fig|1423755.3.peg.422"/>
<feature type="region of interest" description="Disordered" evidence="2">
    <location>
        <begin position="87"/>
        <end position="118"/>
    </location>
</feature>
<keyword evidence="4" id="KW-1185">Reference proteome</keyword>
<dbReference type="InterPro" id="IPR038471">
    <property type="entry name" value="MecA_C_sf"/>
</dbReference>
<dbReference type="eggNOG" id="COG4862">
    <property type="taxonomic scope" value="Bacteria"/>
</dbReference>
<dbReference type="STRING" id="1423755.FC40_GL000380"/>
<evidence type="ECO:0000256" key="2">
    <source>
        <dbReference type="SAM" id="MobiDB-lite"/>
    </source>
</evidence>
<evidence type="ECO:0000256" key="1">
    <source>
        <dbReference type="ARBA" id="ARBA00005397"/>
    </source>
</evidence>
<name>A0A0R1WMV6_9LACO</name>
<dbReference type="Gene3D" id="3.30.70.1950">
    <property type="match status" value="1"/>
</dbReference>
<protein>
    <submittedName>
        <fullName evidence="3">Negative regulator of genetic competence meca</fullName>
    </submittedName>
</protein>
<dbReference type="PIRSF" id="PIRSF029008">
    <property type="entry name" value="MecA"/>
    <property type="match status" value="1"/>
</dbReference>
<organism evidence="3 4">
    <name type="scientific">Ligilactobacillus hayakitensis DSM 18933 = JCM 14209</name>
    <dbReference type="NCBI Taxonomy" id="1423755"/>
    <lineage>
        <taxon>Bacteria</taxon>
        <taxon>Bacillati</taxon>
        <taxon>Bacillota</taxon>
        <taxon>Bacilli</taxon>
        <taxon>Lactobacillales</taxon>
        <taxon>Lactobacillaceae</taxon>
        <taxon>Ligilactobacillus</taxon>
    </lineage>
</organism>
<gene>
    <name evidence="3" type="ORF">FC40_GL000380</name>
</gene>
<reference evidence="3 4" key="1">
    <citation type="journal article" date="2015" name="Genome Announc.">
        <title>Expanding the biotechnology potential of lactobacilli through comparative genomics of 213 strains and associated genera.</title>
        <authorList>
            <person name="Sun Z."/>
            <person name="Harris H.M."/>
            <person name="McCann A."/>
            <person name="Guo C."/>
            <person name="Argimon S."/>
            <person name="Zhang W."/>
            <person name="Yang X."/>
            <person name="Jeffery I.B."/>
            <person name="Cooney J.C."/>
            <person name="Kagawa T.F."/>
            <person name="Liu W."/>
            <person name="Song Y."/>
            <person name="Salvetti E."/>
            <person name="Wrobel A."/>
            <person name="Rasinkangas P."/>
            <person name="Parkhill J."/>
            <person name="Rea M.C."/>
            <person name="O'Sullivan O."/>
            <person name="Ritari J."/>
            <person name="Douillard F.P."/>
            <person name="Paul Ross R."/>
            <person name="Yang R."/>
            <person name="Briner A.E."/>
            <person name="Felis G.E."/>
            <person name="de Vos W.M."/>
            <person name="Barrangou R."/>
            <person name="Klaenhammer T.R."/>
            <person name="Caufield P.W."/>
            <person name="Cui Y."/>
            <person name="Zhang H."/>
            <person name="O'Toole P.W."/>
        </authorList>
    </citation>
    <scope>NUCLEOTIDE SEQUENCE [LARGE SCALE GENOMIC DNA]</scope>
    <source>
        <strain evidence="3 4">DSM 18933</strain>
    </source>
</reference>
<sequence>MEMFKINDNTIRVILDKEDIAARGIEVLDILGNQKKLEDFFYSILGEVDMDEDFKENDAVTFQIIPRENDGVEMIITKILNEDEIPGNFGQFNDGDDSQDQSQEISDTEDTNDTSDADDFKENVRSLFEMLNDEGVQTKQVGSQKHSEFDDEEQLIKDEHYVVEFDNFEDFISLAQRLYITNGEEVLFNYKDKYYLEVTLSKRYYPKSEMMNIKAITFEYGKETKVSPALLKEHGKLIIRAEALQTARYYFKK</sequence>
<dbReference type="Pfam" id="PF05389">
    <property type="entry name" value="MecA"/>
    <property type="match status" value="1"/>
</dbReference>